<dbReference type="WBParaSite" id="SVE_0866000.1">
    <property type="protein sequence ID" value="SVE_0866000.1"/>
    <property type="gene ID" value="SVE_0866000"/>
</dbReference>
<evidence type="ECO:0000313" key="1">
    <source>
        <dbReference type="Proteomes" id="UP000035680"/>
    </source>
</evidence>
<organism evidence="1 2">
    <name type="scientific">Strongyloides venezuelensis</name>
    <name type="common">Threadworm</name>
    <dbReference type="NCBI Taxonomy" id="75913"/>
    <lineage>
        <taxon>Eukaryota</taxon>
        <taxon>Metazoa</taxon>
        <taxon>Ecdysozoa</taxon>
        <taxon>Nematoda</taxon>
        <taxon>Chromadorea</taxon>
        <taxon>Rhabditida</taxon>
        <taxon>Tylenchina</taxon>
        <taxon>Panagrolaimomorpha</taxon>
        <taxon>Strongyloidoidea</taxon>
        <taxon>Strongyloididae</taxon>
        <taxon>Strongyloides</taxon>
    </lineage>
</organism>
<name>A0A0K0FIE1_STRVS</name>
<protein>
    <submittedName>
        <fullName evidence="2">Dimer_Tnp_hAT domain-containing protein</fullName>
    </submittedName>
</protein>
<proteinExistence type="predicted"/>
<accession>A0A0K0FIE1</accession>
<evidence type="ECO:0000313" key="2">
    <source>
        <dbReference type="WBParaSite" id="SVE_0866000.1"/>
    </source>
</evidence>
<keyword evidence="1" id="KW-1185">Reference proteome</keyword>
<reference evidence="1" key="1">
    <citation type="submission" date="2014-07" db="EMBL/GenBank/DDBJ databases">
        <authorList>
            <person name="Martin A.A"/>
            <person name="De Silva N."/>
        </authorList>
    </citation>
    <scope>NUCLEOTIDE SEQUENCE</scope>
</reference>
<dbReference type="Proteomes" id="UP000035680">
    <property type="component" value="Unassembled WGS sequence"/>
</dbReference>
<dbReference type="AlphaFoldDB" id="A0A0K0FIE1"/>
<reference evidence="2" key="2">
    <citation type="submission" date="2015-08" db="UniProtKB">
        <authorList>
            <consortium name="WormBaseParasite"/>
        </authorList>
    </citation>
    <scope>IDENTIFICATION</scope>
</reference>
<sequence length="195" mass="22917">MFLPYCDSVILYEKIQKIFEVLHYTISMVVFFSNKKEVQNIENPVDFIEKIVENHFESLFSLTDNKFRMTLKYHNLCHYGKMIETFPYVSLSAFSTLRFESSNSRIKKLLNVGSSYVNPCKTIIQKIAWNNFLDRNITKEGNEENEESEDVEIEWDFTITHFDRNPSLSLEGSENVYEEFNALNETLTNSISNDN</sequence>